<dbReference type="Gene3D" id="2.70.70.10">
    <property type="entry name" value="Glucose Permease (Domain IIA)"/>
    <property type="match status" value="1"/>
</dbReference>
<dbReference type="RefSeq" id="WP_323466998.1">
    <property type="nucleotide sequence ID" value="NZ_CP144224.1"/>
</dbReference>
<proteinExistence type="predicted"/>
<feature type="signal peptide" evidence="2">
    <location>
        <begin position="1"/>
        <end position="27"/>
    </location>
</feature>
<dbReference type="GO" id="GO:0004222">
    <property type="term" value="F:metalloendopeptidase activity"/>
    <property type="evidence" value="ECO:0007669"/>
    <property type="project" value="TreeGrafter"/>
</dbReference>
<dbReference type="EMBL" id="JAWJAY010000003">
    <property type="protein sequence ID" value="MDV2886156.1"/>
    <property type="molecule type" value="Genomic_DNA"/>
</dbReference>
<dbReference type="Proteomes" id="UP001285636">
    <property type="component" value="Unassembled WGS sequence"/>
</dbReference>
<name>A0AAJ2U2T6_ALKPS</name>
<evidence type="ECO:0000259" key="3">
    <source>
        <dbReference type="Pfam" id="PF01551"/>
    </source>
</evidence>
<evidence type="ECO:0000313" key="5">
    <source>
        <dbReference type="Proteomes" id="UP001285636"/>
    </source>
</evidence>
<dbReference type="InterPro" id="IPR050570">
    <property type="entry name" value="Cell_wall_metabolism_enzyme"/>
</dbReference>
<dbReference type="AlphaFoldDB" id="A0AAJ2U2T6"/>
<dbReference type="InterPro" id="IPR011055">
    <property type="entry name" value="Dup_hybrid_motif"/>
</dbReference>
<dbReference type="PANTHER" id="PTHR21666">
    <property type="entry name" value="PEPTIDASE-RELATED"/>
    <property type="match status" value="1"/>
</dbReference>
<evidence type="ECO:0000256" key="1">
    <source>
        <dbReference type="ARBA" id="ARBA00022729"/>
    </source>
</evidence>
<dbReference type="InterPro" id="IPR016047">
    <property type="entry name" value="M23ase_b-sheet_dom"/>
</dbReference>
<keyword evidence="1 2" id="KW-0732">Signal</keyword>
<comment type="caution">
    <text evidence="4">The sequence shown here is derived from an EMBL/GenBank/DDBJ whole genome shotgun (WGS) entry which is preliminary data.</text>
</comment>
<feature type="chain" id="PRO_5042460023" evidence="2">
    <location>
        <begin position="28"/>
        <end position="339"/>
    </location>
</feature>
<dbReference type="SUPFAM" id="SSF51261">
    <property type="entry name" value="Duplicated hybrid motif"/>
    <property type="match status" value="1"/>
</dbReference>
<protein>
    <submittedName>
        <fullName evidence="4">M23 family metallopeptidase</fullName>
    </submittedName>
</protein>
<evidence type="ECO:0000256" key="2">
    <source>
        <dbReference type="SAM" id="SignalP"/>
    </source>
</evidence>
<feature type="domain" description="M23ase beta-sheet core" evidence="3">
    <location>
        <begin position="213"/>
        <end position="311"/>
    </location>
</feature>
<sequence>MKRAKRFLQILMLTLFIISSAPQITLANTTEEMSQEEIFNARMELYQKMEAITQVPWHYLAAVDTYERGLRRAQRDRPREEGFISIFYDPEIWAGPINPNKEDTDPLSISLFNGRGLDGNGDGVASPTDDEDVLYTFAHYLEQYGFDEDDFRIALWDYYQREQSVSIIHGHAAVYEHFGTLDLDDHAFPIPLNYNYSYKNTWGDRRGWGGRRIHEGTDIFAGYNVPVRATAYGKVEVKGWNMYGGWRIGIRDLDNVYHYYAHLSGFEKGIEEGSIVSPGDVVGYCGSSGYGKPGTQGKFPPHLHYGMYRDNGFTEWSFDPFPSLKQWERKAYQDRKKKK</sequence>
<accession>A0AAJ2U2T6</accession>
<dbReference type="Pfam" id="PF01551">
    <property type="entry name" value="Peptidase_M23"/>
    <property type="match status" value="1"/>
</dbReference>
<organism evidence="4 5">
    <name type="scientific">Alkalihalophilus pseudofirmus</name>
    <name type="common">Bacillus pseudofirmus</name>
    <dbReference type="NCBI Taxonomy" id="79885"/>
    <lineage>
        <taxon>Bacteria</taxon>
        <taxon>Bacillati</taxon>
        <taxon>Bacillota</taxon>
        <taxon>Bacilli</taxon>
        <taxon>Bacillales</taxon>
        <taxon>Bacillaceae</taxon>
        <taxon>Alkalihalophilus</taxon>
    </lineage>
</organism>
<dbReference type="PANTHER" id="PTHR21666:SF289">
    <property type="entry name" value="L-ALA--D-GLU ENDOPEPTIDASE"/>
    <property type="match status" value="1"/>
</dbReference>
<gene>
    <name evidence="4" type="ORF">RYX45_13285</name>
</gene>
<reference evidence="4" key="1">
    <citation type="submission" date="2023-10" db="EMBL/GenBank/DDBJ databases">
        <title>Screening of Alkalihalophilus pseudofirmusBZ-TG-HK211 and Its Alleviation of Salt Stress on Rapeseed Growth.</title>
        <authorList>
            <person name="Zhao B."/>
            <person name="Guo T."/>
        </authorList>
    </citation>
    <scope>NUCLEOTIDE SEQUENCE</scope>
    <source>
        <strain evidence="4">BZ-TG-HK211</strain>
    </source>
</reference>
<dbReference type="CDD" id="cd12797">
    <property type="entry name" value="M23_peptidase"/>
    <property type="match status" value="1"/>
</dbReference>
<evidence type="ECO:0000313" key="4">
    <source>
        <dbReference type="EMBL" id="MDV2886156.1"/>
    </source>
</evidence>